<dbReference type="EMBL" id="JABCUR010000016">
    <property type="protein sequence ID" value="NMW66075.1"/>
    <property type="molecule type" value="Genomic_DNA"/>
</dbReference>
<keyword evidence="1" id="KW-0808">Transferase</keyword>
<dbReference type="PANTHER" id="PTHR28629">
    <property type="entry name" value="TRIOKINASE/FMN CYCLASE"/>
    <property type="match status" value="1"/>
</dbReference>
<feature type="compositionally biased region" description="Low complexity" evidence="3">
    <location>
        <begin position="274"/>
        <end position="285"/>
    </location>
</feature>
<dbReference type="PANTHER" id="PTHR28629:SF4">
    <property type="entry name" value="TRIOKINASE_FMN CYCLASE"/>
    <property type="match status" value="1"/>
</dbReference>
<dbReference type="InterPro" id="IPR012737">
    <property type="entry name" value="DhaK_L_YcgS"/>
</dbReference>
<sequence length="386" mass="38790">MGLTTKWVLNWIAATARNFREKQAYLTDLDLVIGDGDHGENLARGFSAVEEKLSNYEISTPRKALHTTGTVLLAAVGGASGPLLGTAFLRASKAIPKEATEIDPQSLAMMLVKAAEGIAERGGAEPGGKTMLDAWYPAATNAAAALTKGSDCAEILRVAAAAAANGAQSTLSMTAEKGRASLLGERSIGHLDPGAISTSWILESAAATAQSFENHGSLEAGAETSLPGSASRPSHLAQDVLKSLEVQIPLETGSEAAPTAAVAQSGFAPSGVDSGSLGASAEAGGITKPGLATVSNIRPPSSMAPRETEYQSPAAVPAASVNAPTVPAAPAVSGNLAAQAESFQSAALRLLGEDSAQSEDVKAGAQIASALGIDLAVENAAESAVS</sequence>
<dbReference type="GO" id="GO:0005829">
    <property type="term" value="C:cytosol"/>
    <property type="evidence" value="ECO:0007669"/>
    <property type="project" value="TreeGrafter"/>
</dbReference>
<dbReference type="RefSeq" id="WP_169772540.1">
    <property type="nucleotide sequence ID" value="NZ_JABCUR010000016.1"/>
</dbReference>
<protein>
    <submittedName>
        <fullName evidence="5">Dihydroxyacetone kinase subunit L</fullName>
    </submittedName>
</protein>
<dbReference type="Pfam" id="PF02734">
    <property type="entry name" value="Dak2"/>
    <property type="match status" value="1"/>
</dbReference>
<dbReference type="FunFam" id="1.25.40.340:FF:000002">
    <property type="entry name" value="Dihydroxyacetone kinase, L subunit"/>
    <property type="match status" value="1"/>
</dbReference>
<evidence type="ECO:0000256" key="1">
    <source>
        <dbReference type="ARBA" id="ARBA00022679"/>
    </source>
</evidence>
<evidence type="ECO:0000256" key="2">
    <source>
        <dbReference type="ARBA" id="ARBA00022777"/>
    </source>
</evidence>
<feature type="domain" description="DhaL" evidence="4">
    <location>
        <begin position="6"/>
        <end position="207"/>
    </location>
</feature>
<comment type="caution">
    <text evidence="5">The sequence shown here is derived from an EMBL/GenBank/DDBJ whole genome shotgun (WGS) entry which is preliminary data.</text>
</comment>
<dbReference type="AlphaFoldDB" id="A0A7Y0U382"/>
<keyword evidence="2 5" id="KW-0418">Kinase</keyword>
<evidence type="ECO:0000259" key="4">
    <source>
        <dbReference type="PROSITE" id="PS51480"/>
    </source>
</evidence>
<organism evidence="5 6">
    <name type="scientific">Mobiluncus mulieris</name>
    <dbReference type="NCBI Taxonomy" id="2052"/>
    <lineage>
        <taxon>Bacteria</taxon>
        <taxon>Bacillati</taxon>
        <taxon>Actinomycetota</taxon>
        <taxon>Actinomycetes</taxon>
        <taxon>Actinomycetales</taxon>
        <taxon>Actinomycetaceae</taxon>
        <taxon>Mobiluncus</taxon>
    </lineage>
</organism>
<accession>A0A7Y0U382</accession>
<name>A0A7Y0U382_9ACTO</name>
<evidence type="ECO:0000256" key="3">
    <source>
        <dbReference type="SAM" id="MobiDB-lite"/>
    </source>
</evidence>
<dbReference type="InterPro" id="IPR004007">
    <property type="entry name" value="DhaL_dom"/>
</dbReference>
<dbReference type="InterPro" id="IPR036117">
    <property type="entry name" value="DhaL_dom_sf"/>
</dbReference>
<dbReference type="InterPro" id="IPR050861">
    <property type="entry name" value="Dihydroxyacetone_Kinase"/>
</dbReference>
<proteinExistence type="predicted"/>
<dbReference type="Proteomes" id="UP000578252">
    <property type="component" value="Unassembled WGS sequence"/>
</dbReference>
<dbReference type="GO" id="GO:0004371">
    <property type="term" value="F:glycerone kinase activity"/>
    <property type="evidence" value="ECO:0007669"/>
    <property type="project" value="InterPro"/>
</dbReference>
<reference evidence="5 6" key="1">
    <citation type="submission" date="2020-04" db="EMBL/GenBank/DDBJ databases">
        <title>Antimicrobial susceptibility and clonality of vaginal-derived multi-drug resistant Mobiluncus isolates in China.</title>
        <authorList>
            <person name="Zhang X."/>
        </authorList>
    </citation>
    <scope>NUCLEOTIDE SEQUENCE [LARGE SCALE GENOMIC DNA]</scope>
    <source>
        <strain evidence="5 6">13</strain>
    </source>
</reference>
<evidence type="ECO:0000313" key="6">
    <source>
        <dbReference type="Proteomes" id="UP000578252"/>
    </source>
</evidence>
<dbReference type="SMART" id="SM01120">
    <property type="entry name" value="Dak2"/>
    <property type="match status" value="1"/>
</dbReference>
<dbReference type="SUPFAM" id="SSF101473">
    <property type="entry name" value="DhaL-like"/>
    <property type="match status" value="1"/>
</dbReference>
<dbReference type="GO" id="GO:0019563">
    <property type="term" value="P:glycerol catabolic process"/>
    <property type="evidence" value="ECO:0007669"/>
    <property type="project" value="TreeGrafter"/>
</dbReference>
<dbReference type="NCBIfam" id="TIGR02365">
    <property type="entry name" value="dha_L_ycgS"/>
    <property type="match status" value="1"/>
</dbReference>
<dbReference type="Gene3D" id="1.25.40.340">
    <property type="match status" value="1"/>
</dbReference>
<gene>
    <name evidence="5" type="primary">dhaL</name>
    <name evidence="5" type="ORF">HHJ78_11340</name>
</gene>
<dbReference type="PROSITE" id="PS51480">
    <property type="entry name" value="DHAL"/>
    <property type="match status" value="1"/>
</dbReference>
<feature type="region of interest" description="Disordered" evidence="3">
    <location>
        <begin position="274"/>
        <end position="311"/>
    </location>
</feature>
<evidence type="ECO:0000313" key="5">
    <source>
        <dbReference type="EMBL" id="NMW66075.1"/>
    </source>
</evidence>